<evidence type="ECO:0000256" key="2">
    <source>
        <dbReference type="ARBA" id="ARBA00004718"/>
    </source>
</evidence>
<evidence type="ECO:0000256" key="9">
    <source>
        <dbReference type="ARBA" id="ARBA00023242"/>
    </source>
</evidence>
<feature type="compositionally biased region" description="Basic and acidic residues" evidence="11">
    <location>
        <begin position="94"/>
        <end position="106"/>
    </location>
</feature>
<keyword evidence="4" id="KW-0808">Transferase</keyword>
<dbReference type="GO" id="GO:0061665">
    <property type="term" value="F:SUMO ligase activity"/>
    <property type="evidence" value="ECO:0007669"/>
    <property type="project" value="TreeGrafter"/>
</dbReference>
<feature type="region of interest" description="Disordered" evidence="11">
    <location>
        <begin position="517"/>
        <end position="582"/>
    </location>
</feature>
<dbReference type="OrthoDB" id="756301at2759"/>
<feature type="region of interest" description="Disordered" evidence="11">
    <location>
        <begin position="288"/>
        <end position="359"/>
    </location>
</feature>
<organism evidence="14 15">
    <name type="scientific">Trematosphaeria pertusa</name>
    <dbReference type="NCBI Taxonomy" id="390896"/>
    <lineage>
        <taxon>Eukaryota</taxon>
        <taxon>Fungi</taxon>
        <taxon>Dikarya</taxon>
        <taxon>Ascomycota</taxon>
        <taxon>Pezizomycotina</taxon>
        <taxon>Dothideomycetes</taxon>
        <taxon>Pleosporomycetidae</taxon>
        <taxon>Pleosporales</taxon>
        <taxon>Massarineae</taxon>
        <taxon>Trematosphaeriaceae</taxon>
        <taxon>Trematosphaeria</taxon>
    </lineage>
</organism>
<keyword evidence="12" id="KW-0812">Transmembrane</keyword>
<dbReference type="PANTHER" id="PTHR21330:SF1">
    <property type="entry name" value="E3 SUMO-PROTEIN LIGASE NSE2"/>
    <property type="match status" value="1"/>
</dbReference>
<keyword evidence="9" id="KW-0539">Nucleus</keyword>
<evidence type="ECO:0000256" key="5">
    <source>
        <dbReference type="ARBA" id="ARBA00022723"/>
    </source>
</evidence>
<reference evidence="14" key="1">
    <citation type="journal article" date="2020" name="Stud. Mycol.">
        <title>101 Dothideomycetes genomes: a test case for predicting lifestyles and emergence of pathogens.</title>
        <authorList>
            <person name="Haridas S."/>
            <person name="Albert R."/>
            <person name="Binder M."/>
            <person name="Bloem J."/>
            <person name="Labutti K."/>
            <person name="Salamov A."/>
            <person name="Andreopoulos B."/>
            <person name="Baker S."/>
            <person name="Barry K."/>
            <person name="Bills G."/>
            <person name="Bluhm B."/>
            <person name="Cannon C."/>
            <person name="Castanera R."/>
            <person name="Culley D."/>
            <person name="Daum C."/>
            <person name="Ezra D."/>
            <person name="Gonzalez J."/>
            <person name="Henrissat B."/>
            <person name="Kuo A."/>
            <person name="Liang C."/>
            <person name="Lipzen A."/>
            <person name="Lutzoni F."/>
            <person name="Magnuson J."/>
            <person name="Mondo S."/>
            <person name="Nolan M."/>
            <person name="Ohm R."/>
            <person name="Pangilinan J."/>
            <person name="Park H.-J."/>
            <person name="Ramirez L."/>
            <person name="Alfaro M."/>
            <person name="Sun H."/>
            <person name="Tritt A."/>
            <person name="Yoshinaga Y."/>
            <person name="Zwiers L.-H."/>
            <person name="Turgeon B."/>
            <person name="Goodwin S."/>
            <person name="Spatafora J."/>
            <person name="Crous P."/>
            <person name="Grigoriev I."/>
        </authorList>
    </citation>
    <scope>NUCLEOTIDE SEQUENCE</scope>
    <source>
        <strain evidence="14">CBS 122368</strain>
    </source>
</reference>
<keyword evidence="12" id="KW-0472">Membrane</keyword>
<evidence type="ECO:0000313" key="14">
    <source>
        <dbReference type="EMBL" id="KAF2250255.1"/>
    </source>
</evidence>
<comment type="similarity">
    <text evidence="3">Belongs to the NSE2 family.</text>
</comment>
<dbReference type="CDD" id="cd16651">
    <property type="entry name" value="SPL-RING_NSE2"/>
    <property type="match status" value="1"/>
</dbReference>
<name>A0A6A6II12_9PLEO</name>
<feature type="region of interest" description="Disordered" evidence="11">
    <location>
        <begin position="214"/>
        <end position="238"/>
    </location>
</feature>
<keyword evidence="12" id="KW-1133">Transmembrane helix</keyword>
<evidence type="ECO:0000256" key="1">
    <source>
        <dbReference type="ARBA" id="ARBA00004123"/>
    </source>
</evidence>
<evidence type="ECO:0000256" key="12">
    <source>
        <dbReference type="SAM" id="Phobius"/>
    </source>
</evidence>
<dbReference type="EMBL" id="ML987194">
    <property type="protein sequence ID" value="KAF2250255.1"/>
    <property type="molecule type" value="Genomic_DNA"/>
</dbReference>
<dbReference type="Proteomes" id="UP000800094">
    <property type="component" value="Unassembled WGS sequence"/>
</dbReference>
<dbReference type="GeneID" id="54580114"/>
<dbReference type="GO" id="GO:0016925">
    <property type="term" value="P:protein sumoylation"/>
    <property type="evidence" value="ECO:0007669"/>
    <property type="project" value="UniProtKB-UniPathway"/>
</dbReference>
<dbReference type="GO" id="GO:0030915">
    <property type="term" value="C:Smc5-Smc6 complex"/>
    <property type="evidence" value="ECO:0007669"/>
    <property type="project" value="InterPro"/>
</dbReference>
<proteinExistence type="inferred from homology"/>
<keyword evidence="5" id="KW-0479">Metal-binding</keyword>
<dbReference type="UniPathway" id="UPA00886"/>
<feature type="transmembrane region" description="Helical" evidence="12">
    <location>
        <begin position="38"/>
        <end position="59"/>
    </location>
</feature>
<evidence type="ECO:0000256" key="6">
    <source>
        <dbReference type="ARBA" id="ARBA00022771"/>
    </source>
</evidence>
<evidence type="ECO:0000256" key="4">
    <source>
        <dbReference type="ARBA" id="ARBA00022679"/>
    </source>
</evidence>
<feature type="compositionally biased region" description="Acidic residues" evidence="11">
    <location>
        <begin position="314"/>
        <end position="330"/>
    </location>
</feature>
<keyword evidence="7" id="KW-0833">Ubl conjugation pathway</keyword>
<evidence type="ECO:0000256" key="7">
    <source>
        <dbReference type="ARBA" id="ARBA00022786"/>
    </source>
</evidence>
<dbReference type="GO" id="GO:0008270">
    <property type="term" value="F:zinc ion binding"/>
    <property type="evidence" value="ECO:0007669"/>
    <property type="project" value="UniProtKB-KW"/>
</dbReference>
<comment type="subcellular location">
    <subcellularLocation>
        <location evidence="1">Nucleus</location>
    </subcellularLocation>
</comment>
<keyword evidence="8" id="KW-0862">Zinc</keyword>
<evidence type="ECO:0000256" key="10">
    <source>
        <dbReference type="PROSITE-ProRule" id="PRU00452"/>
    </source>
</evidence>
<dbReference type="SUPFAM" id="SSF57850">
    <property type="entry name" value="RING/U-box"/>
    <property type="match status" value="1"/>
</dbReference>
<keyword evidence="6 10" id="KW-0863">Zinc-finger</keyword>
<dbReference type="GO" id="GO:0005634">
    <property type="term" value="C:nucleus"/>
    <property type="evidence" value="ECO:0007669"/>
    <property type="project" value="UniProtKB-SubCell"/>
</dbReference>
<evidence type="ECO:0000259" key="13">
    <source>
        <dbReference type="PROSITE" id="PS51044"/>
    </source>
</evidence>
<feature type="domain" description="SP-RING-type" evidence="13">
    <location>
        <begin position="421"/>
        <end position="515"/>
    </location>
</feature>
<protein>
    <recommendedName>
        <fullName evidence="13">SP-RING-type domain-containing protein</fullName>
    </recommendedName>
</protein>
<dbReference type="Gene3D" id="3.30.40.10">
    <property type="entry name" value="Zinc/RING finger domain, C3HC4 (zinc finger)"/>
    <property type="match status" value="1"/>
</dbReference>
<dbReference type="RefSeq" id="XP_033685259.1">
    <property type="nucleotide sequence ID" value="XM_033826784.1"/>
</dbReference>
<feature type="compositionally biased region" description="Low complexity" evidence="11">
    <location>
        <begin position="291"/>
        <end position="305"/>
    </location>
</feature>
<keyword evidence="15" id="KW-1185">Reference proteome</keyword>
<evidence type="ECO:0000313" key="15">
    <source>
        <dbReference type="Proteomes" id="UP000800094"/>
    </source>
</evidence>
<feature type="region of interest" description="Disordered" evidence="11">
    <location>
        <begin position="94"/>
        <end position="169"/>
    </location>
</feature>
<dbReference type="PROSITE" id="PS51044">
    <property type="entry name" value="ZF_SP_RING"/>
    <property type="match status" value="1"/>
</dbReference>
<feature type="compositionally biased region" description="Polar residues" evidence="11">
    <location>
        <begin position="549"/>
        <end position="564"/>
    </location>
</feature>
<evidence type="ECO:0000256" key="8">
    <source>
        <dbReference type="ARBA" id="ARBA00022833"/>
    </source>
</evidence>
<gene>
    <name evidence="14" type="ORF">BU26DRAFT_504620</name>
</gene>
<dbReference type="InterPro" id="IPR013083">
    <property type="entry name" value="Znf_RING/FYVE/PHD"/>
</dbReference>
<dbReference type="InterPro" id="IPR004181">
    <property type="entry name" value="Znf_MIZ"/>
</dbReference>
<dbReference type="InterPro" id="IPR026846">
    <property type="entry name" value="Nse2(Mms21)"/>
</dbReference>
<feature type="compositionally biased region" description="Basic and acidic residues" evidence="11">
    <location>
        <begin position="118"/>
        <end position="136"/>
    </location>
</feature>
<dbReference type="Pfam" id="PF11789">
    <property type="entry name" value="zf-Nse"/>
    <property type="match status" value="1"/>
</dbReference>
<feature type="compositionally biased region" description="Polar residues" evidence="11">
    <location>
        <begin position="140"/>
        <end position="153"/>
    </location>
</feature>
<sequence>MPPTTTTTSATAPNLATLTPSQLALIEAAANARWNPPWSIALAAILLLLLVLNVVARLLEARFALRLRIPNRFFTWTPGRAAFEAKLEELERARREGRGEGLDLRSPRTPRVFGEQRGGGERDGDGRMLGPRERGEASIMASQNRHSTAQPTPSAALELPPYKKPSHPLNDLAQQRLRTLNNRDITHLKEHNQKAAKLITDAAGLINDKLRERDEDTAKRRKRWEKGIDNEDQDAEEEKLTKLQKKVDEATKQLEKSMRAVIDGGIAAQRIQESLEWLRQNAPRQLAEEYQTQMSQQQTERQSQSQRRRRTQDEDGDEDMDNDEDDEEPEGPTPGPTPLDGSRPVLTSPTDLFTDRMTRKKNEYTSLALGTRYSSNNDYIGFRKMVHDAKYQDDRPLPHPDTWFTETGSPAPGITNARDADDDDIVMDRATISTRCPLTFQQFKEPYSSGKCPHTFEKNAILEMIRRSNTRLGGGAGRGGERAVECPVTGCSQMLTAGDLRHDPIVVRKIKRMQQAEAQRAEESEDEEEDVVVKRGGQQQGGCNVKAEPTSSRLQVPATQQPPRSSIVEDLGSPSEDDDDDE</sequence>
<comment type="pathway">
    <text evidence="2">Protein modification; protein sumoylation.</text>
</comment>
<accession>A0A6A6II12</accession>
<dbReference type="AlphaFoldDB" id="A0A6A6II12"/>
<dbReference type="PANTHER" id="PTHR21330">
    <property type="entry name" value="E3 SUMO-PROTEIN LIGASE NSE2"/>
    <property type="match status" value="1"/>
</dbReference>
<dbReference type="GO" id="GO:0000724">
    <property type="term" value="P:double-strand break repair via homologous recombination"/>
    <property type="evidence" value="ECO:0007669"/>
    <property type="project" value="InterPro"/>
</dbReference>
<evidence type="ECO:0000256" key="11">
    <source>
        <dbReference type="SAM" id="MobiDB-lite"/>
    </source>
</evidence>
<evidence type="ECO:0000256" key="3">
    <source>
        <dbReference type="ARBA" id="ARBA00008212"/>
    </source>
</evidence>